<evidence type="ECO:0000256" key="2">
    <source>
        <dbReference type="SAM" id="Coils"/>
    </source>
</evidence>
<dbReference type="PANTHER" id="PTHR31882:SF9">
    <property type="entry name" value="SI:CH211-153B23.7"/>
    <property type="match status" value="1"/>
</dbReference>
<sequence length="389" mass="44778">METSDILDYSLAELGNVETDFVSEWIGKEDGDYELDCVHVAPVAGDRLDSDDRRTVITESMSVTASDEEKLQLLNKNTDLRRLNAELLKLNQQWDEIYRNTTLGLQHTARSLQGEVQSLRQHIDKLSIKLEQEQHKREFYENSLLQEMKRNQKLQECVRQLENTVHFKGFSQKGFNNDVDISGEARGQSDLAIPSTNFFTAPPVSYKRSQAKTEERMGRPGKNHEYPRSVLTKITRGNQYSHGLDISETDQDVNQLKDQLKALRCQTEIYAADYKTEHTDRERIKAENNKLRQKETEMRELMLILQEQLKIYEDDFRKERSDKQLLQRLLKTSNSAREPALVHRCNNVTLPKGAPIGSNESSISSRRGSSKEQHGNDMKGQPAPYSIGY</sequence>
<dbReference type="GO" id="GO:0071222">
    <property type="term" value="P:cellular response to lipopolysaccharide"/>
    <property type="evidence" value="ECO:0007669"/>
    <property type="project" value="TreeGrafter"/>
</dbReference>
<feature type="coiled-coil region" evidence="2">
    <location>
        <begin position="246"/>
        <end position="304"/>
    </location>
</feature>
<dbReference type="OrthoDB" id="5969558at2759"/>
<dbReference type="GO" id="GO:0006357">
    <property type="term" value="P:regulation of transcription by RNA polymerase II"/>
    <property type="evidence" value="ECO:0007669"/>
    <property type="project" value="TreeGrafter"/>
</dbReference>
<accession>A0A8T2ILX2</accession>
<organism evidence="4 5">
    <name type="scientific">Hymenochirus boettgeri</name>
    <name type="common">Congo dwarf clawed frog</name>
    <dbReference type="NCBI Taxonomy" id="247094"/>
    <lineage>
        <taxon>Eukaryota</taxon>
        <taxon>Metazoa</taxon>
        <taxon>Chordata</taxon>
        <taxon>Craniata</taxon>
        <taxon>Vertebrata</taxon>
        <taxon>Euteleostomi</taxon>
        <taxon>Amphibia</taxon>
        <taxon>Batrachia</taxon>
        <taxon>Anura</taxon>
        <taxon>Pipoidea</taxon>
        <taxon>Pipidae</taxon>
        <taxon>Pipinae</taxon>
        <taxon>Hymenochirus</taxon>
    </lineage>
</organism>
<gene>
    <name evidence="4" type="ORF">GDO86_019803</name>
</gene>
<dbReference type="GO" id="GO:0005737">
    <property type="term" value="C:cytoplasm"/>
    <property type="evidence" value="ECO:0007669"/>
    <property type="project" value="UniProtKB-ARBA"/>
</dbReference>
<dbReference type="GO" id="GO:0043122">
    <property type="term" value="P:regulation of canonical NF-kappaB signal transduction"/>
    <property type="evidence" value="ECO:0007669"/>
    <property type="project" value="UniProtKB-ARBA"/>
</dbReference>
<name>A0A8T2ILX2_9PIPI</name>
<proteinExistence type="predicted"/>
<dbReference type="AlphaFoldDB" id="A0A8T2ILX2"/>
<evidence type="ECO:0000256" key="3">
    <source>
        <dbReference type="SAM" id="MobiDB-lite"/>
    </source>
</evidence>
<feature type="region of interest" description="Disordered" evidence="3">
    <location>
        <begin position="348"/>
        <end position="389"/>
    </location>
</feature>
<feature type="coiled-coil region" evidence="2">
    <location>
        <begin position="73"/>
        <end position="164"/>
    </location>
</feature>
<keyword evidence="1 2" id="KW-0175">Coiled coil</keyword>
<dbReference type="PANTHER" id="PTHR31882">
    <property type="entry name" value="TNFAIP3-INTERACTING PROTEIN COILED COIL FAMILY MEMBER"/>
    <property type="match status" value="1"/>
</dbReference>
<feature type="compositionally biased region" description="Basic and acidic residues" evidence="3">
    <location>
        <begin position="211"/>
        <end position="225"/>
    </location>
</feature>
<protein>
    <submittedName>
        <fullName evidence="4">Uncharacterized protein</fullName>
    </submittedName>
</protein>
<feature type="compositionally biased region" description="Low complexity" evidence="3">
    <location>
        <begin position="356"/>
        <end position="367"/>
    </location>
</feature>
<keyword evidence="5" id="KW-1185">Reference proteome</keyword>
<dbReference type="Proteomes" id="UP000812440">
    <property type="component" value="Unassembled WGS sequence"/>
</dbReference>
<evidence type="ECO:0000256" key="1">
    <source>
        <dbReference type="ARBA" id="ARBA00023054"/>
    </source>
</evidence>
<reference evidence="4" key="1">
    <citation type="thesis" date="2020" institute="ProQuest LLC" country="789 East Eisenhower Parkway, Ann Arbor, MI, USA">
        <title>Comparative Genomics and Chromosome Evolution.</title>
        <authorList>
            <person name="Mudd A.B."/>
        </authorList>
    </citation>
    <scope>NUCLEOTIDE SEQUENCE</scope>
    <source>
        <strain evidence="4">Female2</strain>
        <tissue evidence="4">Blood</tissue>
    </source>
</reference>
<evidence type="ECO:0000313" key="4">
    <source>
        <dbReference type="EMBL" id="KAG8431828.1"/>
    </source>
</evidence>
<feature type="region of interest" description="Disordered" evidence="3">
    <location>
        <begin position="205"/>
        <end position="225"/>
    </location>
</feature>
<dbReference type="EMBL" id="JAACNH010000062">
    <property type="protein sequence ID" value="KAG8431828.1"/>
    <property type="molecule type" value="Genomic_DNA"/>
</dbReference>
<comment type="caution">
    <text evidence="4">The sequence shown here is derived from an EMBL/GenBank/DDBJ whole genome shotgun (WGS) entry which is preliminary data.</text>
</comment>
<evidence type="ECO:0000313" key="5">
    <source>
        <dbReference type="Proteomes" id="UP000812440"/>
    </source>
</evidence>
<dbReference type="Gene3D" id="1.20.5.990">
    <property type="entry name" value="Nemo cc2-lz domain - 1d5 darpin complex"/>
    <property type="match status" value="2"/>
</dbReference>